<name>A0A417YMK6_9BACI</name>
<accession>A0A417YMK6</accession>
<dbReference type="PRINTS" id="PR00032">
    <property type="entry name" value="HTHARAC"/>
</dbReference>
<keyword evidence="3" id="KW-0804">Transcription</keyword>
<feature type="domain" description="HTH araC/xylS-type" evidence="4">
    <location>
        <begin position="299"/>
        <end position="397"/>
    </location>
</feature>
<sequence length="399" mass="46225">MVYSKIVSTAIKISHLTQLNTYVVVKDGDLVYHDEKVSIPAYMPGAKQKDVLEFYYKMKKTNQVYTYINPWGLSYLGYSFLEEGDFYAIIIGPYFEVIPDVYGLVLQYNLTMQESADLRSILEKVNVVTTEQLSSYEAVLQQFEAMKEAETNPLVIYSKEKKGRNKNRDAKVDNEADLVTRRYRIEKDFMHAVENGNKEEALKLISSDNTLFSFSERFPNQPLRRVKNLNIVLNTLLRSAARNSHVPAILIHRISERFSFDIENGENIAVLRTIQDDMIREYCDLVKSNSLRNYSQMIQQVTEHVMSYYDQEIDKAELAALSHTHPGNLSRRFKKETGMTITEYQQELRISQAKHLLRTESLPVNEIAWIVGYKDASYFGRVFKKVTGYSPSVYRENDV</sequence>
<dbReference type="Pfam" id="PF12833">
    <property type="entry name" value="HTH_18"/>
    <property type="match status" value="1"/>
</dbReference>
<dbReference type="PANTHER" id="PTHR43280:SF28">
    <property type="entry name" value="HTH-TYPE TRANSCRIPTIONAL ACTIVATOR RHAS"/>
    <property type="match status" value="1"/>
</dbReference>
<dbReference type="OrthoDB" id="247151at2"/>
<proteinExistence type="predicted"/>
<gene>
    <name evidence="5" type="ORF">D1B32_00040</name>
</gene>
<dbReference type="EMBL" id="QWEH01000001">
    <property type="protein sequence ID" value="RHW35051.1"/>
    <property type="molecule type" value="Genomic_DNA"/>
</dbReference>
<reference evidence="5 6" key="1">
    <citation type="journal article" date="2007" name="Int. J. Syst. Evol. Microbiol.">
        <title>Oceanobacillus profundus sp. nov., isolated from a deep-sea sediment core.</title>
        <authorList>
            <person name="Kim Y.G."/>
            <person name="Choi D.H."/>
            <person name="Hyun S."/>
            <person name="Cho B.C."/>
        </authorList>
    </citation>
    <scope>NUCLEOTIDE SEQUENCE [LARGE SCALE GENOMIC DNA]</scope>
    <source>
        <strain evidence="5 6">DSM 18246</strain>
    </source>
</reference>
<dbReference type="GO" id="GO:0043565">
    <property type="term" value="F:sequence-specific DNA binding"/>
    <property type="evidence" value="ECO:0007669"/>
    <property type="project" value="InterPro"/>
</dbReference>
<dbReference type="SUPFAM" id="SSF46689">
    <property type="entry name" value="Homeodomain-like"/>
    <property type="match status" value="2"/>
</dbReference>
<dbReference type="SMART" id="SM00342">
    <property type="entry name" value="HTH_ARAC"/>
    <property type="match status" value="1"/>
</dbReference>
<dbReference type="PROSITE" id="PS01124">
    <property type="entry name" value="HTH_ARAC_FAMILY_2"/>
    <property type="match status" value="1"/>
</dbReference>
<evidence type="ECO:0000313" key="6">
    <source>
        <dbReference type="Proteomes" id="UP000285456"/>
    </source>
</evidence>
<dbReference type="Proteomes" id="UP000285456">
    <property type="component" value="Unassembled WGS sequence"/>
</dbReference>
<dbReference type="PANTHER" id="PTHR43280">
    <property type="entry name" value="ARAC-FAMILY TRANSCRIPTIONAL REGULATOR"/>
    <property type="match status" value="1"/>
</dbReference>
<dbReference type="InterPro" id="IPR018060">
    <property type="entry name" value="HTH_AraC"/>
</dbReference>
<dbReference type="InterPro" id="IPR009057">
    <property type="entry name" value="Homeodomain-like_sf"/>
</dbReference>
<dbReference type="InterPro" id="IPR018062">
    <property type="entry name" value="HTH_AraC-typ_CS"/>
</dbReference>
<dbReference type="Gene3D" id="1.10.10.60">
    <property type="entry name" value="Homeodomain-like"/>
    <property type="match status" value="2"/>
</dbReference>
<evidence type="ECO:0000259" key="4">
    <source>
        <dbReference type="PROSITE" id="PS01124"/>
    </source>
</evidence>
<comment type="caution">
    <text evidence="5">The sequence shown here is derived from an EMBL/GenBank/DDBJ whole genome shotgun (WGS) entry which is preliminary data.</text>
</comment>
<dbReference type="PROSITE" id="PS00041">
    <property type="entry name" value="HTH_ARAC_FAMILY_1"/>
    <property type="match status" value="1"/>
</dbReference>
<keyword evidence="1" id="KW-0805">Transcription regulation</keyword>
<dbReference type="GO" id="GO:0003700">
    <property type="term" value="F:DNA-binding transcription factor activity"/>
    <property type="evidence" value="ECO:0007669"/>
    <property type="project" value="InterPro"/>
</dbReference>
<keyword evidence="6" id="KW-1185">Reference proteome</keyword>
<dbReference type="RefSeq" id="WP_118888266.1">
    <property type="nucleotide sequence ID" value="NZ_PHUT01000001.1"/>
</dbReference>
<dbReference type="InterPro" id="IPR020449">
    <property type="entry name" value="Tscrpt_reg_AraC-type_HTH"/>
</dbReference>
<evidence type="ECO:0000256" key="2">
    <source>
        <dbReference type="ARBA" id="ARBA00023125"/>
    </source>
</evidence>
<organism evidence="5 6">
    <name type="scientific">Oceanobacillus profundus</name>
    <dbReference type="NCBI Taxonomy" id="372463"/>
    <lineage>
        <taxon>Bacteria</taxon>
        <taxon>Bacillati</taxon>
        <taxon>Bacillota</taxon>
        <taxon>Bacilli</taxon>
        <taxon>Bacillales</taxon>
        <taxon>Bacillaceae</taxon>
        <taxon>Oceanobacillus</taxon>
    </lineage>
</organism>
<evidence type="ECO:0000313" key="5">
    <source>
        <dbReference type="EMBL" id="RHW35051.1"/>
    </source>
</evidence>
<keyword evidence="2" id="KW-0238">DNA-binding</keyword>
<dbReference type="AlphaFoldDB" id="A0A417YMK6"/>
<protein>
    <submittedName>
        <fullName evidence="5">AraC family transcriptional regulator</fullName>
    </submittedName>
</protein>
<evidence type="ECO:0000256" key="3">
    <source>
        <dbReference type="ARBA" id="ARBA00023163"/>
    </source>
</evidence>
<evidence type="ECO:0000256" key="1">
    <source>
        <dbReference type="ARBA" id="ARBA00023015"/>
    </source>
</evidence>